<reference evidence="1" key="1">
    <citation type="submission" date="2022-04" db="EMBL/GenBank/DDBJ databases">
        <title>Genome of the entomopathogenic fungus Entomophthora muscae.</title>
        <authorList>
            <person name="Elya C."/>
            <person name="Lovett B.R."/>
            <person name="Lee E."/>
            <person name="Macias A.M."/>
            <person name="Hajek A.E."/>
            <person name="De Bivort B.L."/>
            <person name="Kasson M.T."/>
            <person name="De Fine Licht H.H."/>
            <person name="Stajich J.E."/>
        </authorList>
    </citation>
    <scope>NUCLEOTIDE SEQUENCE</scope>
    <source>
        <strain evidence="1">Berkeley</strain>
    </source>
</reference>
<accession>A0ACC2T419</accession>
<feature type="non-terminal residue" evidence="1">
    <location>
        <position position="265"/>
    </location>
</feature>
<organism evidence="1 2">
    <name type="scientific">Entomophthora muscae</name>
    <dbReference type="NCBI Taxonomy" id="34485"/>
    <lineage>
        <taxon>Eukaryota</taxon>
        <taxon>Fungi</taxon>
        <taxon>Fungi incertae sedis</taxon>
        <taxon>Zoopagomycota</taxon>
        <taxon>Entomophthoromycotina</taxon>
        <taxon>Entomophthoromycetes</taxon>
        <taxon>Entomophthorales</taxon>
        <taxon>Entomophthoraceae</taxon>
        <taxon>Entomophthora</taxon>
    </lineage>
</organism>
<sequence length="265" mass="29240">MKLPCFWPRSNKSTNPTKHQASKGSKDPATTPKRAKKPEKTKTLTPSSPNSSPPTPSPSSFPAKADSEPTKKCRAKKQKATNEHISSSGKKKEVSKQASVVNAAIHHSQRTLPLPPDGSSPLPSSDPQDEPEEYSKKFKASGHVAWDPLAIHNICNVDREFKGGPGYGADNYIFNCNNQKRQTKSKHFVCEDKTCGAQLNTKGWERWYLVQVIPTSSHLRASDLAIKALQHLKPNNLKLVPTQEQLIKFISNKRITANPPPPKAL</sequence>
<evidence type="ECO:0000313" key="1">
    <source>
        <dbReference type="EMBL" id="KAJ9069307.1"/>
    </source>
</evidence>
<comment type="caution">
    <text evidence="1">The sequence shown here is derived from an EMBL/GenBank/DDBJ whole genome shotgun (WGS) entry which is preliminary data.</text>
</comment>
<proteinExistence type="predicted"/>
<protein>
    <submittedName>
        <fullName evidence="1">Uncharacterized protein</fullName>
    </submittedName>
</protein>
<keyword evidence="2" id="KW-1185">Reference proteome</keyword>
<dbReference type="EMBL" id="QTSX02003641">
    <property type="protein sequence ID" value="KAJ9069307.1"/>
    <property type="molecule type" value="Genomic_DNA"/>
</dbReference>
<dbReference type="Proteomes" id="UP001165960">
    <property type="component" value="Unassembled WGS sequence"/>
</dbReference>
<evidence type="ECO:0000313" key="2">
    <source>
        <dbReference type="Proteomes" id="UP001165960"/>
    </source>
</evidence>
<gene>
    <name evidence="1" type="ORF">DSO57_1019870</name>
</gene>
<name>A0ACC2T419_9FUNG</name>